<dbReference type="Proteomes" id="UP000492821">
    <property type="component" value="Unassembled WGS sequence"/>
</dbReference>
<organism evidence="1 2">
    <name type="scientific">Panagrellus redivivus</name>
    <name type="common">Microworm</name>
    <dbReference type="NCBI Taxonomy" id="6233"/>
    <lineage>
        <taxon>Eukaryota</taxon>
        <taxon>Metazoa</taxon>
        <taxon>Ecdysozoa</taxon>
        <taxon>Nematoda</taxon>
        <taxon>Chromadorea</taxon>
        <taxon>Rhabditida</taxon>
        <taxon>Tylenchina</taxon>
        <taxon>Panagrolaimomorpha</taxon>
        <taxon>Panagrolaimoidea</taxon>
        <taxon>Panagrolaimidae</taxon>
        <taxon>Panagrellus</taxon>
    </lineage>
</organism>
<protein>
    <submittedName>
        <fullName evidence="2">Aamy domain-containing protein</fullName>
    </submittedName>
</protein>
<accession>A0A7E4VPW9</accession>
<reference evidence="1" key="1">
    <citation type="journal article" date="2013" name="Genetics">
        <title>The draft genome and transcriptome of Panagrellus redivivus are shaped by the harsh demands of a free-living lifestyle.</title>
        <authorList>
            <person name="Srinivasan J."/>
            <person name="Dillman A.R."/>
            <person name="Macchietto M.G."/>
            <person name="Heikkinen L."/>
            <person name="Lakso M."/>
            <person name="Fracchia K.M."/>
            <person name="Antoshechkin I."/>
            <person name="Mortazavi A."/>
            <person name="Wong G."/>
            <person name="Sternberg P.W."/>
        </authorList>
    </citation>
    <scope>NUCLEOTIDE SEQUENCE [LARGE SCALE GENOMIC DNA]</scope>
    <source>
        <strain evidence="1">MT8872</strain>
    </source>
</reference>
<dbReference type="AlphaFoldDB" id="A0A7E4VPW9"/>
<proteinExistence type="predicted"/>
<evidence type="ECO:0000313" key="1">
    <source>
        <dbReference type="Proteomes" id="UP000492821"/>
    </source>
</evidence>
<sequence length="83" mass="9131">MVSAVYGFHDENAFKCYEELRNKGIGLDITGVYWLPVLHGEPEFEPKHPNQTNRVGSASNGVMLTPRVSFTFKSVGSGQGQTT</sequence>
<dbReference type="WBParaSite" id="Pan_g23470.t1">
    <property type="protein sequence ID" value="Pan_g23470.t1"/>
    <property type="gene ID" value="Pan_g23470"/>
</dbReference>
<evidence type="ECO:0000313" key="2">
    <source>
        <dbReference type="WBParaSite" id="Pan_g23470.t1"/>
    </source>
</evidence>
<keyword evidence="1" id="KW-1185">Reference proteome</keyword>
<reference evidence="2" key="2">
    <citation type="submission" date="2020-10" db="UniProtKB">
        <authorList>
            <consortium name="WormBaseParasite"/>
        </authorList>
    </citation>
    <scope>IDENTIFICATION</scope>
</reference>
<name>A0A7E4VPW9_PANRE</name>